<dbReference type="EMBL" id="DWWM01000047">
    <property type="protein sequence ID" value="HJC36928.1"/>
    <property type="molecule type" value="Genomic_DNA"/>
</dbReference>
<dbReference type="InterPro" id="IPR013320">
    <property type="entry name" value="ConA-like_dom_sf"/>
</dbReference>
<dbReference type="Gene3D" id="3.30.379.10">
    <property type="entry name" value="Chitobiase/beta-hexosaminidase domain 2-like"/>
    <property type="match status" value="1"/>
</dbReference>
<dbReference type="InterPro" id="IPR029018">
    <property type="entry name" value="Hex-like_dom2"/>
</dbReference>
<comment type="caution">
    <text evidence="9">The sequence shown here is derived from an EMBL/GenBank/DDBJ whole genome shotgun (WGS) entry which is preliminary data.</text>
</comment>
<dbReference type="InterPro" id="IPR052764">
    <property type="entry name" value="GH20_Enzymes"/>
</dbReference>
<reference evidence="9" key="1">
    <citation type="journal article" date="2021" name="PeerJ">
        <title>Extensive microbial diversity within the chicken gut microbiome revealed by metagenomics and culture.</title>
        <authorList>
            <person name="Gilroy R."/>
            <person name="Ravi A."/>
            <person name="Getino M."/>
            <person name="Pursley I."/>
            <person name="Horton D.L."/>
            <person name="Alikhan N.F."/>
            <person name="Baker D."/>
            <person name="Gharbi K."/>
            <person name="Hall N."/>
            <person name="Watson M."/>
            <person name="Adriaenssens E.M."/>
            <person name="Foster-Nyarko E."/>
            <person name="Jarju S."/>
            <person name="Secka A."/>
            <person name="Antonio M."/>
            <person name="Oren A."/>
            <person name="Chaudhuri R.R."/>
            <person name="La Ragione R."/>
            <person name="Hildebrand F."/>
            <person name="Pallen M.J."/>
        </authorList>
    </citation>
    <scope>NUCLEOTIDE SEQUENCE</scope>
    <source>
        <strain evidence="9">CHK187-11901</strain>
    </source>
</reference>
<dbReference type="InterPro" id="IPR015882">
    <property type="entry name" value="HEX_bac_N"/>
</dbReference>
<gene>
    <name evidence="9" type="ORF">H9702_07330</name>
</gene>
<evidence type="ECO:0000256" key="5">
    <source>
        <dbReference type="PIRSR" id="PIRSR625705-1"/>
    </source>
</evidence>
<dbReference type="SUPFAM" id="SSF51445">
    <property type="entry name" value="(Trans)glycosidases"/>
    <property type="match status" value="1"/>
</dbReference>
<dbReference type="Pfam" id="PF09479">
    <property type="entry name" value="Flg_new"/>
    <property type="match status" value="1"/>
</dbReference>
<organism evidence="9 10">
    <name type="scientific">Candidatus Merdibacter merdavium</name>
    <dbReference type="NCBI Taxonomy" id="2838692"/>
    <lineage>
        <taxon>Bacteria</taxon>
        <taxon>Bacillati</taxon>
        <taxon>Bacillota</taxon>
        <taxon>Erysipelotrichia</taxon>
        <taxon>Erysipelotrichales</taxon>
        <taxon>Erysipelotrichaceae</taxon>
        <taxon>Merdibacter</taxon>
    </lineage>
</organism>
<dbReference type="InterPro" id="IPR008979">
    <property type="entry name" value="Galactose-bd-like_sf"/>
</dbReference>
<dbReference type="Pfam" id="PF00754">
    <property type="entry name" value="F5_F8_type_C"/>
    <property type="match status" value="1"/>
</dbReference>
<dbReference type="InterPro" id="IPR025705">
    <property type="entry name" value="Beta_hexosaminidase_sua/sub"/>
</dbReference>
<dbReference type="NCBIfam" id="TIGR02543">
    <property type="entry name" value="List_Bact_rpt"/>
    <property type="match status" value="1"/>
</dbReference>
<dbReference type="SUPFAM" id="SSF49899">
    <property type="entry name" value="Concanavalin A-like lectins/glucanases"/>
    <property type="match status" value="1"/>
</dbReference>
<dbReference type="GO" id="GO:0004563">
    <property type="term" value="F:beta-N-acetylhexosaminidase activity"/>
    <property type="evidence" value="ECO:0007669"/>
    <property type="project" value="InterPro"/>
</dbReference>
<dbReference type="Gene3D" id="2.60.40.4270">
    <property type="entry name" value="Listeria-Bacteroides repeat domain"/>
    <property type="match status" value="1"/>
</dbReference>
<feature type="chain" id="PRO_5039500023" evidence="7">
    <location>
        <begin position="33"/>
        <end position="1542"/>
    </location>
</feature>
<dbReference type="PANTHER" id="PTHR43678">
    <property type="entry name" value="PUTATIVE (AFU_ORTHOLOGUE AFUA_2G00640)-RELATED"/>
    <property type="match status" value="1"/>
</dbReference>
<evidence type="ECO:0000313" key="10">
    <source>
        <dbReference type="Proteomes" id="UP000823896"/>
    </source>
</evidence>
<evidence type="ECO:0000256" key="7">
    <source>
        <dbReference type="SAM" id="SignalP"/>
    </source>
</evidence>
<feature type="compositionally biased region" description="Polar residues" evidence="6">
    <location>
        <begin position="158"/>
        <end position="177"/>
    </location>
</feature>
<dbReference type="Gene3D" id="2.60.120.260">
    <property type="entry name" value="Galactose-binding domain-like"/>
    <property type="match status" value="2"/>
</dbReference>
<sequence length="1542" mass="169249">MRRRKTIKMMKAVLAVLLALTAIPGWTSTTRAADGANMTIGENIVLNKETIASSTANGLGPELVVDGNTAAPQWNSSDMKNWGAASDTSKDEVEQTPQWIVIDRGEDAEPANITQIKLWYNARVWPMEYQIYTASASDLETGDTVDLSRWDEVVSVDRPSSASGTSGQVVNGAGQNIADTNENSDTITAETVPALDADVQLQRYVLIYFAKVNAQAPGNNINLREIQIFDDTQIVDVQAALDSISASDLIIAEDQVTLDPAAQMQGVEFYVRGSDLERVVDNEGRLSGANIGDREVTLLVGVRETRDPDNKAEKNLKVIIPDQSDAYPQSYFPAVDTQNEKPEVIPTIQEWYGYQGEFKLDAQSRIIYHDEADVGLERAAENMKADLLEITGLDLPIIAADASAAGASDIYLASVSEDSYDVGDEGYLMITDDNGLRIYSPTYIGCLYGTISVEQILYQAEDHLRVPKGIARDYPAYEVRGIMLDVARTPYRLQQLQDYTKVMLWYKMNEYHLHINDNDNCNITGSVEDHSGFHRLESDVFPSLESEVKHAGIPEELVNADYYLHNEDYQGNPTYTKEEWRALKETCTDLGINMITEIDLPGHSLLYNKYAEENPDNIPQLEGGVKYTTNALSTNGGAELLDLTGENAERALWFAQTLWNEYTDPDQEGGSVIYGDVVHIGADEYWDHSTAGIRDKFALFADSLRQVIQGNLGSDTKIRMWGAGSVMFSTAGSVLEDVDLASNYQLDVWYHGYEDAKARIAEGFEVINCRDAYLYGNPGRSNRDVPNAEYLFNEWNPAMFTDNTPQPGTGSNPLLGEPNLLGAKTVIWGDQSQEGMTERDVNQRVLRAVSIVSEKTWGATDEEDTFEQFERRAARLAEGPGTQIAMQVDSASSLVLDYDFDHLSADGMTVYDTSGNGYDGTLSEAGTVSEDGYLRFEGGKLSTPLETLSYPYTVAFNVRVNAEQAAKNTTASSIFSGYDGQLQIAGTDDGSLSANVNYFARDLDYQIPTDGTEISVMLVGTFQGTKLYINGELQTFLSQKSDQDGVAPGNVSTMYASFPLPLEKIGEGLYAELADLEVYDRAFSSEEAASYYTEEWQEPVNKTNVAQGMYAGGTSRTIGDGTGYDNSDGRVRVAFKAVDGDAFELANDPADQMDVSTSDIYSYWKGNSADSALSVDLGEVREISEIQIQWRYGGKGRDFDIQVSDDGINWESVSSIRNNQDFLSVIALDAPIDTRYVRMQGIASNSVSGYMIQEFLVYETADKTSLGQLLDEAEKIVNDKGLGFETQNETDRELFAAVVQARAVRYHAQMSVSDVGKATARLRAALDAQATEQQVTVTFDTNGGSQVDPQTIEKNSTVLRPDDPVKEGFVFTGWYIDKECTEEFDFDALITEDLTIYAGWDKQQLPEDPASDAAIKALQTMVDKAVALGSDDEALQAAIEAAQAVLNEETPTATEVVTALLNLSEAMQALNISESTDTLRADVQATIDFINENILNDTEGLRPAKVQALRDAVQAAQDAVDDPEADADQLKAANKAMTKAAQ</sequence>
<evidence type="ECO:0000256" key="6">
    <source>
        <dbReference type="SAM" id="MobiDB-lite"/>
    </source>
</evidence>
<comment type="similarity">
    <text evidence="2">Belongs to the glycosyl hydrolase 20 family.</text>
</comment>
<feature type="region of interest" description="Disordered" evidence="6">
    <location>
        <begin position="157"/>
        <end position="177"/>
    </location>
</feature>
<dbReference type="CDD" id="cd06564">
    <property type="entry name" value="GH20_DspB_LnbB-like"/>
    <property type="match status" value="1"/>
</dbReference>
<comment type="subcellular location">
    <subcellularLocation>
        <location evidence="1">Cell envelope</location>
    </subcellularLocation>
</comment>
<name>A0A9D2SV65_9FIRM</name>
<dbReference type="SUPFAM" id="SSF49785">
    <property type="entry name" value="Galactose-binding domain-like"/>
    <property type="match status" value="1"/>
</dbReference>
<evidence type="ECO:0000256" key="1">
    <source>
        <dbReference type="ARBA" id="ARBA00004196"/>
    </source>
</evidence>
<protein>
    <submittedName>
        <fullName evidence="9">Family 20 glycosylhydrolase</fullName>
    </submittedName>
</protein>
<dbReference type="GO" id="GO:0005975">
    <property type="term" value="P:carbohydrate metabolic process"/>
    <property type="evidence" value="ECO:0007669"/>
    <property type="project" value="InterPro"/>
</dbReference>
<dbReference type="InterPro" id="IPR017853">
    <property type="entry name" value="GH"/>
</dbReference>
<dbReference type="PRINTS" id="PR00738">
    <property type="entry name" value="GLHYDRLASE20"/>
</dbReference>
<feature type="active site" description="Proton donor" evidence="5">
    <location>
        <position position="684"/>
    </location>
</feature>
<dbReference type="GO" id="GO:0030313">
    <property type="term" value="C:cell envelope"/>
    <property type="evidence" value="ECO:0007669"/>
    <property type="project" value="UniProtKB-SubCell"/>
</dbReference>
<dbReference type="Pfam" id="PF02838">
    <property type="entry name" value="Glyco_hydro_20b"/>
    <property type="match status" value="1"/>
</dbReference>
<keyword evidence="3" id="KW-0378">Hydrolase</keyword>
<dbReference type="Gene3D" id="2.60.120.200">
    <property type="match status" value="1"/>
</dbReference>
<feature type="domain" description="F5/8 type C" evidence="8">
    <location>
        <begin position="1119"/>
        <end position="1260"/>
    </location>
</feature>
<feature type="non-terminal residue" evidence="9">
    <location>
        <position position="1542"/>
    </location>
</feature>
<dbReference type="Pfam" id="PF00728">
    <property type="entry name" value="Glyco_hydro_20"/>
    <property type="match status" value="1"/>
</dbReference>
<dbReference type="InterPro" id="IPR000421">
    <property type="entry name" value="FA58C"/>
</dbReference>
<dbReference type="PANTHER" id="PTHR43678:SF1">
    <property type="entry name" value="BETA-N-ACETYLHEXOSAMINIDASE"/>
    <property type="match status" value="1"/>
</dbReference>
<evidence type="ECO:0000256" key="2">
    <source>
        <dbReference type="ARBA" id="ARBA00006285"/>
    </source>
</evidence>
<evidence type="ECO:0000256" key="3">
    <source>
        <dbReference type="ARBA" id="ARBA00022801"/>
    </source>
</evidence>
<feature type="region of interest" description="Disordered" evidence="6">
    <location>
        <begin position="74"/>
        <end position="94"/>
    </location>
</feature>
<proteinExistence type="inferred from homology"/>
<dbReference type="InterPro" id="IPR013378">
    <property type="entry name" value="InlB-like_B-rpt"/>
</dbReference>
<feature type="signal peptide" evidence="7">
    <location>
        <begin position="1"/>
        <end position="32"/>
    </location>
</feature>
<evidence type="ECO:0000259" key="8">
    <source>
        <dbReference type="PROSITE" id="PS50022"/>
    </source>
</evidence>
<reference evidence="9" key="2">
    <citation type="submission" date="2021-04" db="EMBL/GenBank/DDBJ databases">
        <authorList>
            <person name="Gilroy R."/>
        </authorList>
    </citation>
    <scope>NUCLEOTIDE SEQUENCE</scope>
    <source>
        <strain evidence="9">CHK187-11901</strain>
    </source>
</reference>
<dbReference type="Proteomes" id="UP000823896">
    <property type="component" value="Unassembled WGS sequence"/>
</dbReference>
<dbReference type="InterPro" id="IPR015883">
    <property type="entry name" value="Glyco_hydro_20_cat"/>
</dbReference>
<dbReference type="Gene3D" id="3.20.20.80">
    <property type="entry name" value="Glycosidases"/>
    <property type="match status" value="1"/>
</dbReference>
<evidence type="ECO:0000313" key="9">
    <source>
        <dbReference type="EMBL" id="HJC36928.1"/>
    </source>
</evidence>
<dbReference type="InterPro" id="IPR042229">
    <property type="entry name" value="Listeria/Bacterioides_rpt_sf"/>
</dbReference>
<evidence type="ECO:0000256" key="4">
    <source>
        <dbReference type="ARBA" id="ARBA00023295"/>
    </source>
</evidence>
<accession>A0A9D2SV65</accession>
<dbReference type="PROSITE" id="PS50022">
    <property type="entry name" value="FA58C_3"/>
    <property type="match status" value="1"/>
</dbReference>
<keyword evidence="7" id="KW-0732">Signal</keyword>
<dbReference type="Pfam" id="PF07554">
    <property type="entry name" value="FIVAR"/>
    <property type="match status" value="1"/>
</dbReference>
<keyword evidence="4" id="KW-0326">Glycosidase</keyword>
<dbReference type="SUPFAM" id="SSF55545">
    <property type="entry name" value="beta-N-acetylhexosaminidase-like domain"/>
    <property type="match status" value="1"/>
</dbReference>